<feature type="domain" description="Aminotransferase class I/classII large" evidence="4">
    <location>
        <begin position="35"/>
        <end position="388"/>
    </location>
</feature>
<name>A0ABS6F7X4_9FIRM</name>
<dbReference type="Proteomes" id="UP000787672">
    <property type="component" value="Unassembled WGS sequence"/>
</dbReference>
<reference evidence="5 6" key="1">
    <citation type="submission" date="2021-06" db="EMBL/GenBank/DDBJ databases">
        <authorList>
            <person name="Sun Q."/>
            <person name="Li D."/>
        </authorList>
    </citation>
    <scope>NUCLEOTIDE SEQUENCE [LARGE SCALE GENOMIC DNA]</scope>
    <source>
        <strain evidence="5 6">MSJ-2</strain>
    </source>
</reference>
<comment type="caution">
    <text evidence="5">The sequence shown here is derived from an EMBL/GenBank/DDBJ whole genome shotgun (WGS) entry which is preliminary data.</text>
</comment>
<dbReference type="Pfam" id="PF00155">
    <property type="entry name" value="Aminotran_1_2"/>
    <property type="match status" value="1"/>
</dbReference>
<dbReference type="InterPro" id="IPR027619">
    <property type="entry name" value="C-S_lyase_PatB-like"/>
</dbReference>
<evidence type="ECO:0000313" key="5">
    <source>
        <dbReference type="EMBL" id="MBU5625480.1"/>
    </source>
</evidence>
<evidence type="ECO:0000313" key="6">
    <source>
        <dbReference type="Proteomes" id="UP000787672"/>
    </source>
</evidence>
<keyword evidence="5" id="KW-0032">Aminotransferase</keyword>
<evidence type="ECO:0000259" key="4">
    <source>
        <dbReference type="Pfam" id="PF00155"/>
    </source>
</evidence>
<keyword evidence="3" id="KW-0456">Lyase</keyword>
<evidence type="ECO:0000256" key="1">
    <source>
        <dbReference type="ARBA" id="ARBA00001933"/>
    </source>
</evidence>
<dbReference type="EMBL" id="JAHLQN010000001">
    <property type="protein sequence ID" value="MBU5625480.1"/>
    <property type="molecule type" value="Genomic_DNA"/>
</dbReference>
<dbReference type="PANTHER" id="PTHR43525:SF1">
    <property type="entry name" value="PROTEIN MALY"/>
    <property type="match status" value="1"/>
</dbReference>
<dbReference type="InterPro" id="IPR051798">
    <property type="entry name" value="Class-II_PLP-Dep_Aminotrans"/>
</dbReference>
<sequence length="411" mass="46476">MMNQYNFDLVIDRTKSDCAKWSADSLNSYFGKEDLLPLWVADMDFEVAPAIKRAVVQRAEHGIYGYSTRPHAYYEAAINWIRRRFGYRVEEEWIVYSPGVVPAICNLLQALCRKGDKVLIQEPVYYPFKAAIESNGFEVVVSELKNNGQFYEMDFEDFAEKARDPRVGVFILCNPHNPVSRLWTRGELERIGSICLENNVVVISDEIHSDLIYPGWQHTMFASISDAFAMNSATCMSPSKTFNLAGMQASNIIIPNGRIRDKYLAVQLQNNTELQNPFSIVASIAAYNEGEAWLEELLNYLVGNIAYIHQYLSDNLPLAHMIDPQATYLGWIDFRAYEADGKALENVIYHKAKVAMDGGTWFGRGGSGFMRINFACPRETLKMGLDRIAKTIHETYGSPPQSNPCNPAPAE</sequence>
<dbReference type="InterPro" id="IPR004839">
    <property type="entry name" value="Aminotransferase_I/II_large"/>
</dbReference>
<keyword evidence="6" id="KW-1185">Reference proteome</keyword>
<evidence type="ECO:0000256" key="2">
    <source>
        <dbReference type="ARBA" id="ARBA00022898"/>
    </source>
</evidence>
<comment type="cofactor">
    <cofactor evidence="1">
        <name>pyridoxal 5'-phosphate</name>
        <dbReference type="ChEBI" id="CHEBI:597326"/>
    </cofactor>
</comment>
<dbReference type="PANTHER" id="PTHR43525">
    <property type="entry name" value="PROTEIN MALY"/>
    <property type="match status" value="1"/>
</dbReference>
<accession>A0ABS6F7X4</accession>
<proteinExistence type="predicted"/>
<dbReference type="CDD" id="cd00609">
    <property type="entry name" value="AAT_like"/>
    <property type="match status" value="1"/>
</dbReference>
<organism evidence="5 6">
    <name type="scientific">Dysosmobacter acutus</name>
    <dbReference type="NCBI Taxonomy" id="2841504"/>
    <lineage>
        <taxon>Bacteria</taxon>
        <taxon>Bacillati</taxon>
        <taxon>Bacillota</taxon>
        <taxon>Clostridia</taxon>
        <taxon>Eubacteriales</taxon>
        <taxon>Oscillospiraceae</taxon>
        <taxon>Dysosmobacter</taxon>
    </lineage>
</organism>
<gene>
    <name evidence="5" type="ORF">KQI82_00840</name>
</gene>
<dbReference type="GO" id="GO:0008483">
    <property type="term" value="F:transaminase activity"/>
    <property type="evidence" value="ECO:0007669"/>
    <property type="project" value="UniProtKB-KW"/>
</dbReference>
<evidence type="ECO:0000256" key="3">
    <source>
        <dbReference type="ARBA" id="ARBA00023239"/>
    </source>
</evidence>
<protein>
    <submittedName>
        <fullName evidence="5">Pyridoxal phosphate-dependent aminotransferase</fullName>
    </submittedName>
</protein>
<keyword evidence="2" id="KW-0663">Pyridoxal phosphate</keyword>
<dbReference type="NCBIfam" id="TIGR04350">
    <property type="entry name" value="C_S_lyase_PatB"/>
    <property type="match status" value="1"/>
</dbReference>
<keyword evidence="5" id="KW-0808">Transferase</keyword>